<dbReference type="SUPFAM" id="SSF55874">
    <property type="entry name" value="ATPase domain of HSP90 chaperone/DNA topoisomerase II/histidine kinase"/>
    <property type="match status" value="1"/>
</dbReference>
<evidence type="ECO:0000256" key="15">
    <source>
        <dbReference type="ARBA" id="ARBA00022912"/>
    </source>
</evidence>
<keyword evidence="17" id="KW-0902">Two-component regulatory system</keyword>
<dbReference type="PANTHER" id="PTHR44936:SF9">
    <property type="entry name" value="SENSOR PROTEIN CREC"/>
    <property type="match status" value="1"/>
</dbReference>
<sequence length="1257" mass="130459">MRPLDFLGRIKIKLGLVIVLAVVTAFVVNELGLSADLPGNLRIAIAVVLAVIMVQFLAWGMTKPLREMAAAAQTIAKGRYGLRVSATSRDEVGELARAFNAMAADLAEVDRQRRELVANVSHELRTPITGLQAVLENVVDGVSPPDRETLGTALAQTQRLGRLVAQLLDLSRLDSGSRLIEAEPFDLGSLCGQAAREAGLATDTVTVHSDVTAGLHLKADPALLAQVLANLLDNAVRHSPPGGTVRLEGRAAGSGVQLIVHDEGPGIPASERTRVFERFSRLDAGRAADAGGAGLGLAIAKEIVELHQGTIRVIDHPRGCHMLVRLPGRIHMSGIPVDPEAPPAEKTELTIAQPAASAADVPIATRPALPPSPARTTPTSAAHTAPTAPAGRTESSALNEPILTNPLAGSAESAGPALVRSAPTVPAGRMEFSALNEPMLAGPLAGSVESADPALVRSASTAAVGGTESSALNEPIPAQSSIGSAESAGPVLESDSQGAEEAADGESLEAPPVVAVTPTPRQSPAGPPYGPGGPPYGWLPPGGPHYPGPPVGPRSSNSGRAGLGAGIGMLAGFIVGMFVVILASDVLSDVTGAALLLTFSGGGAVAGAAIGSSSGRQTYPNVGPFVHQPWGPPPGGIVHPTRASEVADPVAGHASTETKKEESAPSTDHVPADAGATPSPHASSEDDTSVGTGRVPEETPHGEGVGSDSGPPSGGLSPSHIPSGGGVPPVHNPSGRGAPPIHNPSGGLVTPVLYPSAPVYGPPGGPPPVYVPPPIFPRPDLPGTPPWVLPAAAAVGVVAAVLLPYAPKGLGLVLTAVVMGLAVLPAARRRVTLWSVGFAVLAYALVGVTLVRDAEWVLQPVLLAAVFVASLGLSGSGRGWFSTIRGGVSVGLAVFPMPWFLSAPMKSFMKRRRLLPILVSLGVTALLLVVFGLLFMAADAVFSQFARDLLEAPGWADQLPYRIFLFVVFGVVVAAAVLVALRPVAETEIPLPRVPLARTLWVIPLAGLNLLFAAFVAVQITVLFGGNDRVLETAGLTYAEYARSGFFELVTVSFIVLGIVALCWALLDPATHRWLLAGLLGLLCAFTLVILASALHRLDLYLDAYGLTRLRATVGVTIWWLAAVFVLVLAAGAVRLNRRSTTWLPRTFVLLTGVTLLIFALWNPDARIVETQHAVRGIDRLDHHYLSSLGVEAVPALDRLPEPIRSCVLDRIVRGHALDRPDPWNGWNWARTQARTTLAAHPVLPNPQCPDTPTRSD</sequence>
<feature type="transmembrane region" description="Helical" evidence="24">
    <location>
        <begin position="563"/>
        <end position="584"/>
    </location>
</feature>
<dbReference type="SMART" id="SM00304">
    <property type="entry name" value="HAMP"/>
    <property type="match status" value="1"/>
</dbReference>
<reference evidence="27 28" key="1">
    <citation type="submission" date="2019-10" db="EMBL/GenBank/DDBJ databases">
        <title>Whole genome shotgun sequence of Acrocarpospora pleiomorpha NBRC 16267.</title>
        <authorList>
            <person name="Ichikawa N."/>
            <person name="Kimura A."/>
            <person name="Kitahashi Y."/>
            <person name="Komaki H."/>
            <person name="Oguchi A."/>
        </authorList>
    </citation>
    <scope>NUCLEOTIDE SEQUENCE [LARGE SCALE GENOMIC DNA]</scope>
    <source>
        <strain evidence="27 28">NBRC 16267</strain>
    </source>
</reference>
<dbReference type="InterPro" id="IPR004358">
    <property type="entry name" value="Sig_transdc_His_kin-like_C"/>
</dbReference>
<feature type="transmembrane region" description="Helical" evidence="24">
    <location>
        <begin position="41"/>
        <end position="59"/>
    </location>
</feature>
<evidence type="ECO:0000259" key="25">
    <source>
        <dbReference type="PROSITE" id="PS50109"/>
    </source>
</evidence>
<feature type="transmembrane region" description="Helical" evidence="24">
    <location>
        <begin position="833"/>
        <end position="851"/>
    </location>
</feature>
<feature type="compositionally biased region" description="Low complexity" evidence="23">
    <location>
        <begin position="510"/>
        <end position="520"/>
    </location>
</feature>
<keyword evidence="18" id="KW-0346">Stress response</keyword>
<feature type="region of interest" description="Disordered" evidence="23">
    <location>
        <begin position="364"/>
        <end position="398"/>
    </location>
</feature>
<evidence type="ECO:0000256" key="16">
    <source>
        <dbReference type="ARBA" id="ARBA00022989"/>
    </source>
</evidence>
<evidence type="ECO:0000313" key="27">
    <source>
        <dbReference type="EMBL" id="GES23141.1"/>
    </source>
</evidence>
<keyword evidence="9 24" id="KW-0812">Transmembrane</keyword>
<feature type="domain" description="HAMP" evidence="26">
    <location>
        <begin position="59"/>
        <end position="111"/>
    </location>
</feature>
<dbReference type="CDD" id="cd00075">
    <property type="entry name" value="HATPase"/>
    <property type="match status" value="1"/>
</dbReference>
<dbReference type="GO" id="GO:0000155">
    <property type="term" value="F:phosphorelay sensor kinase activity"/>
    <property type="evidence" value="ECO:0007669"/>
    <property type="project" value="InterPro"/>
</dbReference>
<feature type="compositionally biased region" description="Polar residues" evidence="23">
    <location>
        <begin position="467"/>
        <end position="484"/>
    </location>
</feature>
<dbReference type="Pfam" id="PF00512">
    <property type="entry name" value="HisKA"/>
    <property type="match status" value="1"/>
</dbReference>
<dbReference type="CDD" id="cd06225">
    <property type="entry name" value="HAMP"/>
    <property type="match status" value="1"/>
</dbReference>
<keyword evidence="16 24" id="KW-1133">Transmembrane helix</keyword>
<dbReference type="AlphaFoldDB" id="A0A5M3XUE3"/>
<feature type="transmembrane region" description="Helical" evidence="24">
    <location>
        <begin position="1116"/>
        <end position="1136"/>
    </location>
</feature>
<feature type="transmembrane region" description="Helical" evidence="24">
    <location>
        <begin position="914"/>
        <end position="941"/>
    </location>
</feature>
<comment type="cofactor">
    <cofactor evidence="3">
        <name>Mg(2+)</name>
        <dbReference type="ChEBI" id="CHEBI:18420"/>
    </cofactor>
</comment>
<evidence type="ECO:0000256" key="4">
    <source>
        <dbReference type="ARBA" id="ARBA00004651"/>
    </source>
</evidence>
<evidence type="ECO:0000256" key="10">
    <source>
        <dbReference type="ARBA" id="ARBA00022741"/>
    </source>
</evidence>
<keyword evidence="28" id="KW-1185">Reference proteome</keyword>
<evidence type="ECO:0000256" key="22">
    <source>
        <dbReference type="ARBA" id="ARBA00041776"/>
    </source>
</evidence>
<evidence type="ECO:0000313" key="28">
    <source>
        <dbReference type="Proteomes" id="UP000377595"/>
    </source>
</evidence>
<dbReference type="Gene3D" id="1.10.287.130">
    <property type="match status" value="1"/>
</dbReference>
<evidence type="ECO:0000256" key="1">
    <source>
        <dbReference type="ARBA" id="ARBA00000085"/>
    </source>
</evidence>
<dbReference type="PRINTS" id="PR00344">
    <property type="entry name" value="BCTRLSENSOR"/>
</dbReference>
<comment type="cofactor">
    <cofactor evidence="2">
        <name>Mn(2+)</name>
        <dbReference type="ChEBI" id="CHEBI:29035"/>
    </cofactor>
</comment>
<evidence type="ECO:0000256" key="23">
    <source>
        <dbReference type="SAM" id="MobiDB-lite"/>
    </source>
</evidence>
<comment type="caution">
    <text evidence="27">The sequence shown here is derived from an EMBL/GenBank/DDBJ whole genome shotgun (WGS) entry which is preliminary data.</text>
</comment>
<keyword evidence="6" id="KW-1003">Cell membrane</keyword>
<dbReference type="GO" id="GO:0005524">
    <property type="term" value="F:ATP binding"/>
    <property type="evidence" value="ECO:0007669"/>
    <property type="project" value="UniProtKB-KW"/>
</dbReference>
<dbReference type="RefSeq" id="WP_155348053.1">
    <property type="nucleotide sequence ID" value="NZ_BAAAHM010000039.1"/>
</dbReference>
<evidence type="ECO:0000256" key="18">
    <source>
        <dbReference type="ARBA" id="ARBA00023016"/>
    </source>
</evidence>
<organism evidence="27 28">
    <name type="scientific">Acrocarpospora pleiomorpha</name>
    <dbReference type="NCBI Taxonomy" id="90975"/>
    <lineage>
        <taxon>Bacteria</taxon>
        <taxon>Bacillati</taxon>
        <taxon>Actinomycetota</taxon>
        <taxon>Actinomycetes</taxon>
        <taxon>Streptosporangiales</taxon>
        <taxon>Streptosporangiaceae</taxon>
        <taxon>Acrocarpospora</taxon>
    </lineage>
</organism>
<dbReference type="SMART" id="SM00388">
    <property type="entry name" value="HisKA"/>
    <property type="match status" value="1"/>
</dbReference>
<keyword evidence="11" id="KW-0418">Kinase</keyword>
<dbReference type="CDD" id="cd00082">
    <property type="entry name" value="HisKA"/>
    <property type="match status" value="1"/>
</dbReference>
<keyword evidence="8" id="KW-0808">Transferase</keyword>
<evidence type="ECO:0000256" key="5">
    <source>
        <dbReference type="ARBA" id="ARBA00012438"/>
    </source>
</evidence>
<feature type="region of interest" description="Disordered" evidence="23">
    <location>
        <begin position="465"/>
        <end position="557"/>
    </location>
</feature>
<dbReference type="Pfam" id="PF00672">
    <property type="entry name" value="HAMP"/>
    <property type="match status" value="1"/>
</dbReference>
<evidence type="ECO:0000256" key="12">
    <source>
        <dbReference type="ARBA" id="ARBA00022801"/>
    </source>
</evidence>
<dbReference type="GO" id="GO:0005886">
    <property type="term" value="C:plasma membrane"/>
    <property type="evidence" value="ECO:0007669"/>
    <property type="project" value="UniProtKB-SubCell"/>
</dbReference>
<evidence type="ECO:0000256" key="17">
    <source>
        <dbReference type="ARBA" id="ARBA00023012"/>
    </source>
</evidence>
<dbReference type="SUPFAM" id="SSF47384">
    <property type="entry name" value="Homodimeric domain of signal transducing histidine kinase"/>
    <property type="match status" value="1"/>
</dbReference>
<keyword evidence="12" id="KW-0378">Hydrolase</keyword>
<evidence type="ECO:0000256" key="11">
    <source>
        <dbReference type="ARBA" id="ARBA00022777"/>
    </source>
</evidence>
<feature type="transmembrane region" description="Helical" evidence="24">
    <location>
        <begin position="961"/>
        <end position="981"/>
    </location>
</feature>
<dbReference type="FunFam" id="1.10.287.130:FF:000001">
    <property type="entry name" value="Two-component sensor histidine kinase"/>
    <property type="match status" value="1"/>
</dbReference>
<keyword evidence="15" id="KW-0904">Protein phosphatase</keyword>
<evidence type="ECO:0000256" key="14">
    <source>
        <dbReference type="ARBA" id="ARBA00022842"/>
    </source>
</evidence>
<dbReference type="Pfam" id="PF13687">
    <property type="entry name" value="DUF4153"/>
    <property type="match status" value="1"/>
</dbReference>
<keyword evidence="19" id="KW-0843">Virulence</keyword>
<feature type="transmembrane region" description="Helical" evidence="24">
    <location>
        <begin position="857"/>
        <end position="875"/>
    </location>
</feature>
<dbReference type="InterPro" id="IPR050980">
    <property type="entry name" value="2C_sensor_his_kinase"/>
</dbReference>
<dbReference type="Gene3D" id="6.10.340.10">
    <property type="match status" value="1"/>
</dbReference>
<dbReference type="InterPro" id="IPR025291">
    <property type="entry name" value="DUF4153"/>
</dbReference>
<keyword evidence="24" id="KW-0472">Membrane</keyword>
<dbReference type="InterPro" id="IPR036097">
    <property type="entry name" value="HisK_dim/P_sf"/>
</dbReference>
<evidence type="ECO:0000256" key="9">
    <source>
        <dbReference type="ARBA" id="ARBA00022692"/>
    </source>
</evidence>
<accession>A0A5M3XUE3</accession>
<evidence type="ECO:0000256" key="2">
    <source>
        <dbReference type="ARBA" id="ARBA00001936"/>
    </source>
</evidence>
<dbReference type="SUPFAM" id="SSF158472">
    <property type="entry name" value="HAMP domain-like"/>
    <property type="match status" value="1"/>
</dbReference>
<dbReference type="EC" id="2.7.13.3" evidence="5"/>
<gene>
    <name evidence="27" type="ORF">Aple_060400</name>
</gene>
<feature type="compositionally biased region" description="Pro residues" evidence="23">
    <location>
        <begin position="525"/>
        <end position="552"/>
    </location>
</feature>
<feature type="domain" description="Histidine kinase" evidence="25">
    <location>
        <begin position="119"/>
        <end position="330"/>
    </location>
</feature>
<evidence type="ECO:0000256" key="20">
    <source>
        <dbReference type="ARBA" id="ARBA00023211"/>
    </source>
</evidence>
<dbReference type="InterPro" id="IPR003594">
    <property type="entry name" value="HATPase_dom"/>
</dbReference>
<evidence type="ECO:0000256" key="19">
    <source>
        <dbReference type="ARBA" id="ARBA00023026"/>
    </source>
</evidence>
<feature type="compositionally biased region" description="Low complexity" evidence="23">
    <location>
        <begin position="374"/>
        <end position="393"/>
    </location>
</feature>
<comment type="catalytic activity">
    <reaction evidence="1">
        <text>ATP + protein L-histidine = ADP + protein N-phospho-L-histidine.</text>
        <dbReference type="EC" id="2.7.13.3"/>
    </reaction>
</comment>
<dbReference type="InterPro" id="IPR005467">
    <property type="entry name" value="His_kinase_dom"/>
</dbReference>
<keyword evidence="7" id="KW-0597">Phosphoprotein</keyword>
<evidence type="ECO:0000256" key="3">
    <source>
        <dbReference type="ARBA" id="ARBA00001946"/>
    </source>
</evidence>
<dbReference type="InterPro" id="IPR003661">
    <property type="entry name" value="HisK_dim/P_dom"/>
</dbReference>
<proteinExistence type="predicted"/>
<feature type="transmembrane region" description="Helical" evidence="24">
    <location>
        <begin position="1046"/>
        <end position="1067"/>
    </location>
</feature>
<comment type="subcellular location">
    <subcellularLocation>
        <location evidence="4">Cell membrane</location>
        <topology evidence="4">Multi-pass membrane protein</topology>
    </subcellularLocation>
</comment>
<feature type="transmembrane region" description="Helical" evidence="24">
    <location>
        <begin position="590"/>
        <end position="610"/>
    </location>
</feature>
<feature type="transmembrane region" description="Helical" evidence="24">
    <location>
        <begin position="12"/>
        <end position="29"/>
    </location>
</feature>
<evidence type="ECO:0000259" key="26">
    <source>
        <dbReference type="PROSITE" id="PS50885"/>
    </source>
</evidence>
<dbReference type="GO" id="GO:0004721">
    <property type="term" value="F:phosphoprotein phosphatase activity"/>
    <property type="evidence" value="ECO:0007669"/>
    <property type="project" value="UniProtKB-KW"/>
</dbReference>
<keyword evidence="10" id="KW-0547">Nucleotide-binding</keyword>
<dbReference type="PANTHER" id="PTHR44936">
    <property type="entry name" value="SENSOR PROTEIN CREC"/>
    <property type="match status" value="1"/>
</dbReference>
<evidence type="ECO:0000256" key="21">
    <source>
        <dbReference type="ARBA" id="ARBA00040454"/>
    </source>
</evidence>
<dbReference type="OrthoDB" id="9757990at2"/>
<evidence type="ECO:0000256" key="13">
    <source>
        <dbReference type="ARBA" id="ARBA00022840"/>
    </source>
</evidence>
<dbReference type="EMBL" id="BLAF01000038">
    <property type="protein sequence ID" value="GES23141.1"/>
    <property type="molecule type" value="Genomic_DNA"/>
</dbReference>
<dbReference type="PROSITE" id="PS50109">
    <property type="entry name" value="HIS_KIN"/>
    <property type="match status" value="1"/>
</dbReference>
<dbReference type="SMART" id="SM00387">
    <property type="entry name" value="HATPase_c"/>
    <property type="match status" value="1"/>
</dbReference>
<evidence type="ECO:0000256" key="6">
    <source>
        <dbReference type="ARBA" id="ARBA00022475"/>
    </source>
</evidence>
<name>A0A5M3XUE3_9ACTN</name>
<evidence type="ECO:0000256" key="24">
    <source>
        <dbReference type="SAM" id="Phobius"/>
    </source>
</evidence>
<feature type="compositionally biased region" description="Low complexity" evidence="23">
    <location>
        <begin position="706"/>
        <end position="722"/>
    </location>
</feature>
<keyword evidence="13" id="KW-0067">ATP-binding</keyword>
<evidence type="ECO:0000256" key="7">
    <source>
        <dbReference type="ARBA" id="ARBA00022553"/>
    </source>
</evidence>
<dbReference type="PROSITE" id="PS50885">
    <property type="entry name" value="HAMP"/>
    <property type="match status" value="1"/>
</dbReference>
<keyword evidence="14" id="KW-0460">Magnesium</keyword>
<dbReference type="Proteomes" id="UP000377595">
    <property type="component" value="Unassembled WGS sequence"/>
</dbReference>
<dbReference type="Pfam" id="PF02518">
    <property type="entry name" value="HATPase_c"/>
    <property type="match status" value="1"/>
</dbReference>
<feature type="transmembrane region" description="Helical" evidence="24">
    <location>
        <begin position="787"/>
        <end position="803"/>
    </location>
</feature>
<feature type="transmembrane region" description="Helical" evidence="24">
    <location>
        <begin position="1143"/>
        <end position="1162"/>
    </location>
</feature>
<protein>
    <recommendedName>
        <fullName evidence="21">Signal transduction histidine-protein kinase/phosphatase MprB</fullName>
        <ecNumber evidence="5">2.7.13.3</ecNumber>
    </recommendedName>
    <alternativeName>
        <fullName evidence="22">Mycobacterial persistence regulator B</fullName>
    </alternativeName>
</protein>
<feature type="transmembrane region" description="Helical" evidence="24">
    <location>
        <begin position="1074"/>
        <end position="1096"/>
    </location>
</feature>
<evidence type="ECO:0000256" key="8">
    <source>
        <dbReference type="ARBA" id="ARBA00022679"/>
    </source>
</evidence>
<feature type="transmembrane region" description="Helical" evidence="24">
    <location>
        <begin position="809"/>
        <end position="826"/>
    </location>
</feature>
<feature type="region of interest" description="Disordered" evidence="23">
    <location>
        <begin position="620"/>
        <end position="744"/>
    </location>
</feature>
<dbReference type="InterPro" id="IPR003660">
    <property type="entry name" value="HAMP_dom"/>
</dbReference>
<dbReference type="Gene3D" id="3.30.565.10">
    <property type="entry name" value="Histidine kinase-like ATPase, C-terminal domain"/>
    <property type="match status" value="1"/>
</dbReference>
<keyword evidence="20" id="KW-0464">Manganese</keyword>
<feature type="transmembrane region" description="Helical" evidence="24">
    <location>
        <begin position="1001"/>
        <end position="1026"/>
    </location>
</feature>
<dbReference type="InterPro" id="IPR036890">
    <property type="entry name" value="HATPase_C_sf"/>
</dbReference>